<evidence type="ECO:0000256" key="3">
    <source>
        <dbReference type="ARBA" id="ARBA00023237"/>
    </source>
</evidence>
<proteinExistence type="predicted"/>
<feature type="domain" description="Haemolysin activator HlyB C-terminal" evidence="5">
    <location>
        <begin position="205"/>
        <end position="513"/>
    </location>
</feature>
<feature type="signal peptide" evidence="4">
    <location>
        <begin position="1"/>
        <end position="25"/>
    </location>
</feature>
<dbReference type="Gene3D" id="3.10.20.310">
    <property type="entry name" value="membrane protein fhac"/>
    <property type="match status" value="1"/>
</dbReference>
<dbReference type="InterPro" id="IPR005565">
    <property type="entry name" value="Hemolysn_activator_HlyB_C"/>
</dbReference>
<dbReference type="STRING" id="322710.Avin_12270"/>
<feature type="domain" description="Polypeptide-transport-associated ShlB-type" evidence="6">
    <location>
        <begin position="70"/>
        <end position="144"/>
    </location>
</feature>
<protein>
    <recommendedName>
        <fullName evidence="9">Hemolysin activation/secretion protein</fullName>
    </recommendedName>
</protein>
<keyword evidence="2" id="KW-0812">Transmembrane</keyword>
<dbReference type="GO" id="GO:0008320">
    <property type="term" value="F:protein transmembrane transporter activity"/>
    <property type="evidence" value="ECO:0007669"/>
    <property type="project" value="TreeGrafter"/>
</dbReference>
<organism evidence="7 8">
    <name type="scientific">Azotobacter vinelandii (strain DJ / ATCC BAA-1303)</name>
    <dbReference type="NCBI Taxonomy" id="322710"/>
    <lineage>
        <taxon>Bacteria</taxon>
        <taxon>Pseudomonadati</taxon>
        <taxon>Pseudomonadota</taxon>
        <taxon>Gammaproteobacteria</taxon>
        <taxon>Pseudomonadales</taxon>
        <taxon>Pseudomonadaceae</taxon>
        <taxon>Azotobacter</taxon>
    </lineage>
</organism>
<keyword evidence="4" id="KW-0732">Signal</keyword>
<keyword evidence="8" id="KW-1185">Reference proteome</keyword>
<evidence type="ECO:0000313" key="7">
    <source>
        <dbReference type="EMBL" id="ACO77454.1"/>
    </source>
</evidence>
<dbReference type="GeneID" id="88184548"/>
<dbReference type="EMBL" id="CP001157">
    <property type="protein sequence ID" value="ACO77454.1"/>
    <property type="molecule type" value="Genomic_DNA"/>
</dbReference>
<dbReference type="OrthoDB" id="572300at2"/>
<dbReference type="GO" id="GO:0098046">
    <property type="term" value="C:type V protein secretion system complex"/>
    <property type="evidence" value="ECO:0007669"/>
    <property type="project" value="TreeGrafter"/>
</dbReference>
<dbReference type="eggNOG" id="COG2831">
    <property type="taxonomic scope" value="Bacteria"/>
</dbReference>
<keyword evidence="1" id="KW-1134">Transmembrane beta strand</keyword>
<dbReference type="Pfam" id="PF08479">
    <property type="entry name" value="POTRA_2"/>
    <property type="match status" value="1"/>
</dbReference>
<evidence type="ECO:0000259" key="5">
    <source>
        <dbReference type="Pfam" id="PF03865"/>
    </source>
</evidence>
<dbReference type="Proteomes" id="UP000002424">
    <property type="component" value="Chromosome"/>
</dbReference>
<name>C1DQ02_AZOVD</name>
<evidence type="ECO:0000256" key="1">
    <source>
        <dbReference type="ARBA" id="ARBA00022452"/>
    </source>
</evidence>
<dbReference type="Pfam" id="PF03865">
    <property type="entry name" value="ShlB"/>
    <property type="match status" value="1"/>
</dbReference>
<dbReference type="PANTHER" id="PTHR34597">
    <property type="entry name" value="SLR1661 PROTEIN"/>
    <property type="match status" value="1"/>
</dbReference>
<dbReference type="GO" id="GO:0046819">
    <property type="term" value="P:protein secretion by the type V secretion system"/>
    <property type="evidence" value="ECO:0007669"/>
    <property type="project" value="TreeGrafter"/>
</dbReference>
<accession>C1DQ02</accession>
<keyword evidence="3" id="KW-0998">Cell outer membrane</keyword>
<evidence type="ECO:0000256" key="2">
    <source>
        <dbReference type="ARBA" id="ARBA00022692"/>
    </source>
</evidence>
<dbReference type="RefSeq" id="WP_012699874.1">
    <property type="nucleotide sequence ID" value="NC_012560.1"/>
</dbReference>
<gene>
    <name evidence="7" type="ordered locus">Avin_12270</name>
</gene>
<feature type="chain" id="PRO_5002906166" description="Hemolysin activation/secretion protein" evidence="4">
    <location>
        <begin position="26"/>
        <end position="553"/>
    </location>
</feature>
<dbReference type="EnsemblBacteria" id="ACO77454">
    <property type="protein sequence ID" value="ACO77454"/>
    <property type="gene ID" value="Avin_12270"/>
</dbReference>
<evidence type="ECO:0000256" key="4">
    <source>
        <dbReference type="SAM" id="SignalP"/>
    </source>
</evidence>
<dbReference type="PANTHER" id="PTHR34597:SF1">
    <property type="entry name" value="HEME_HEMOPEXIN TRANSPORTER PROTEIN HUXB"/>
    <property type="match status" value="1"/>
</dbReference>
<keyword evidence="1" id="KW-0472">Membrane</keyword>
<dbReference type="InterPro" id="IPR051544">
    <property type="entry name" value="TPS_OM_transporter"/>
</dbReference>
<evidence type="ECO:0000313" key="8">
    <source>
        <dbReference type="Proteomes" id="UP000002424"/>
    </source>
</evidence>
<evidence type="ECO:0000259" key="6">
    <source>
        <dbReference type="Pfam" id="PF08479"/>
    </source>
</evidence>
<evidence type="ECO:0008006" key="9">
    <source>
        <dbReference type="Google" id="ProtNLM"/>
    </source>
</evidence>
<sequence>MRLSTSLLSVALLPVSLLASSVALAASAPDAGQTLQSLEPPLQLPPRQSLELNLPDAPAAEVKSGGPSLQVRGFVLDGNAAIPAAELLPLLGDLKGRSVSLGELRAGAGRITRLYRERGYPLARAYLPAQEIEAGVVKIAVLEGRYGEIRVDGKAHLGGSALAPLAALKPGEAVRAGPLERSLLLLQETPGVAVKSTLRPGADTGTTDLLVETRPERLVSGSIDADNYGNRFTGEYRLGATVNVDNPLGLGDRLSLRAMGSDEDQDYYRVAYQLPVGPWATRFGVAWSDMDYQLSKDFGDLDAHGEARIASLFALQPLIRRRDFSLDARLQFDAKHLKDDIDLFDSRSDKRFRVTTLGLSGGGRDRLSGGGVYAFALDWSHGSLNLDGGQEKDSDRASAGIAGQYHVLRPSLTRLQRLTERFSLYAQLQGQWADGNLDSSEKLYLGGAYGVRAYPQGEASGDQGWLANLELRYALSDAWQFSSFVDHGEVRLHKDTWDDGENHRHLSGAGLGAAWATHGWRVSATAAWRLGNEDAESDKRRVPQLWAQVVRYF</sequence>
<dbReference type="AlphaFoldDB" id="C1DQ02"/>
<dbReference type="Gene3D" id="2.40.160.50">
    <property type="entry name" value="membrane protein fhac: a member of the omp85/tpsb transporter family"/>
    <property type="match status" value="1"/>
</dbReference>
<dbReference type="KEGG" id="avn:Avin_12270"/>
<reference evidence="7 8" key="1">
    <citation type="journal article" date="2009" name="J. Bacteriol.">
        <title>Genome sequence of Azotobacter vinelandii, an obligate aerobe specialized to support diverse anaerobic metabolic processes.</title>
        <authorList>
            <person name="Setubal J.C."/>
            <person name="dos Santos P."/>
            <person name="Goldman B.S."/>
            <person name="Ertesvag H."/>
            <person name="Espin G."/>
            <person name="Rubio L.M."/>
            <person name="Valla S."/>
            <person name="Almeida N.F."/>
            <person name="Balasubramanian D."/>
            <person name="Cromes L."/>
            <person name="Curatti L."/>
            <person name="Du Z."/>
            <person name="Godsy E."/>
            <person name="Goodner B."/>
            <person name="Hellner-Burris K."/>
            <person name="Hernandez J.A."/>
            <person name="Houmiel K."/>
            <person name="Imperial J."/>
            <person name="Kennedy C."/>
            <person name="Larson T.J."/>
            <person name="Latreille P."/>
            <person name="Ligon L.S."/>
            <person name="Lu J."/>
            <person name="Maerk M."/>
            <person name="Miller N.M."/>
            <person name="Norton S."/>
            <person name="O'Carroll I.P."/>
            <person name="Paulsen I."/>
            <person name="Raulfs E.C."/>
            <person name="Roemer R."/>
            <person name="Rosser J."/>
            <person name="Segura D."/>
            <person name="Slater S."/>
            <person name="Stricklin S.L."/>
            <person name="Studholme D.J."/>
            <person name="Sun J."/>
            <person name="Viana C.J."/>
            <person name="Wallin E."/>
            <person name="Wang B."/>
            <person name="Wheeler C."/>
            <person name="Zhu H."/>
            <person name="Dean D.R."/>
            <person name="Dixon R."/>
            <person name="Wood D."/>
        </authorList>
    </citation>
    <scope>NUCLEOTIDE SEQUENCE [LARGE SCALE GENOMIC DNA]</scope>
    <source>
        <strain evidence="8">DJ / ATCC BAA-1303</strain>
    </source>
</reference>
<dbReference type="HOGENOM" id="CLU_021521_2_2_6"/>
<dbReference type="InterPro" id="IPR013686">
    <property type="entry name" value="Polypept-transport_assoc_ShlB"/>
</dbReference>